<evidence type="ECO:0000256" key="2">
    <source>
        <dbReference type="SAM" id="SignalP"/>
    </source>
</evidence>
<dbReference type="PROSITE" id="PS51762">
    <property type="entry name" value="GH16_2"/>
    <property type="match status" value="1"/>
</dbReference>
<dbReference type="PANTHER" id="PTHR10963">
    <property type="entry name" value="GLYCOSYL HYDROLASE-RELATED"/>
    <property type="match status" value="1"/>
</dbReference>
<reference evidence="4 5" key="1">
    <citation type="submission" date="2023-07" db="EMBL/GenBank/DDBJ databases">
        <title>Nocardioides sp. nov WY-20 isolated from soil.</title>
        <authorList>
            <person name="Liu B."/>
            <person name="Wan Y."/>
        </authorList>
    </citation>
    <scope>NUCLEOTIDE SEQUENCE [LARGE SCALE GENOMIC DNA]</scope>
    <source>
        <strain evidence="4 5">WY-20</strain>
    </source>
</reference>
<feature type="signal peptide" evidence="2">
    <location>
        <begin position="1"/>
        <end position="23"/>
    </location>
</feature>
<evidence type="ECO:0000313" key="4">
    <source>
        <dbReference type="EMBL" id="MDO7869120.1"/>
    </source>
</evidence>
<evidence type="ECO:0000259" key="3">
    <source>
        <dbReference type="PROSITE" id="PS51762"/>
    </source>
</evidence>
<dbReference type="RefSeq" id="WP_305028535.1">
    <property type="nucleotide sequence ID" value="NZ_JAUQTA010000002.1"/>
</dbReference>
<comment type="caution">
    <text evidence="4">The sequence shown here is derived from an EMBL/GenBank/DDBJ whole genome shotgun (WGS) entry which is preliminary data.</text>
</comment>
<keyword evidence="5" id="KW-1185">Reference proteome</keyword>
<dbReference type="CDD" id="cd08023">
    <property type="entry name" value="GH16_laminarinase_like"/>
    <property type="match status" value="1"/>
</dbReference>
<name>A0ABT9B2P4_9ACTN</name>
<dbReference type="EMBL" id="JAUQTA010000002">
    <property type="protein sequence ID" value="MDO7869120.1"/>
    <property type="molecule type" value="Genomic_DNA"/>
</dbReference>
<keyword evidence="4" id="KW-0378">Hydrolase</keyword>
<dbReference type="PANTHER" id="PTHR10963:SF55">
    <property type="entry name" value="GLYCOSIDE HYDROLASE FAMILY 16 PROTEIN"/>
    <property type="match status" value="1"/>
</dbReference>
<dbReference type="SUPFAM" id="SSF49899">
    <property type="entry name" value="Concanavalin A-like lectins/glucanases"/>
    <property type="match status" value="1"/>
</dbReference>
<organism evidence="4 5">
    <name type="scientific">Nocardioides jiangxiensis</name>
    <dbReference type="NCBI Taxonomy" id="3064524"/>
    <lineage>
        <taxon>Bacteria</taxon>
        <taxon>Bacillati</taxon>
        <taxon>Actinomycetota</taxon>
        <taxon>Actinomycetes</taxon>
        <taxon>Propionibacteriales</taxon>
        <taxon>Nocardioidaceae</taxon>
        <taxon>Nocardioides</taxon>
    </lineage>
</organism>
<feature type="chain" id="PRO_5045251731" evidence="2">
    <location>
        <begin position="24"/>
        <end position="293"/>
    </location>
</feature>
<dbReference type="InterPro" id="IPR000757">
    <property type="entry name" value="Beta-glucanase-like"/>
</dbReference>
<comment type="similarity">
    <text evidence="1">Belongs to the glycosyl hydrolase 16 family.</text>
</comment>
<dbReference type="Proteomes" id="UP001233314">
    <property type="component" value="Unassembled WGS sequence"/>
</dbReference>
<protein>
    <submittedName>
        <fullName evidence="4">Glycoside hydrolase family 16 protein</fullName>
    </submittedName>
</protein>
<dbReference type="Pfam" id="PF00722">
    <property type="entry name" value="Glyco_hydro_16"/>
    <property type="match status" value="1"/>
</dbReference>
<dbReference type="GO" id="GO:0016787">
    <property type="term" value="F:hydrolase activity"/>
    <property type="evidence" value="ECO:0007669"/>
    <property type="project" value="UniProtKB-KW"/>
</dbReference>
<gene>
    <name evidence="4" type="ORF">Q5722_12175</name>
</gene>
<sequence>MFTRLRSRSILAVAGLTAATALAVVGPGGSADAAWGPYCGSTIRKAGGGTWKCTFSDDFSGRSLDTTKWSPLLTSNTGVQTPDCRIDNPDTLSVGGGYISLSTVDTGSDFVCQGPSWSTDFTTHYQSGGITSRNSFAQTYGRYEFRAAFPGSTSAGLHSALWLWPKELVYGADSGELDVAEYYTGAPGRVVPTVHYDDGGLDPDKTDWHCYVANPGAFHTYAMEWTPTSLTFLYDGQTCLVDTWLSGALAKPAPFDQDFFMILNQSIGAGFNAPTEATEFPGTMKVDYVRVWK</sequence>
<evidence type="ECO:0000313" key="5">
    <source>
        <dbReference type="Proteomes" id="UP001233314"/>
    </source>
</evidence>
<dbReference type="InterPro" id="IPR013320">
    <property type="entry name" value="ConA-like_dom_sf"/>
</dbReference>
<feature type="domain" description="GH16" evidence="3">
    <location>
        <begin position="31"/>
        <end position="293"/>
    </location>
</feature>
<keyword evidence="2" id="KW-0732">Signal</keyword>
<proteinExistence type="inferred from homology"/>
<dbReference type="InterPro" id="IPR050546">
    <property type="entry name" value="Glycosyl_Hydrlase_16"/>
</dbReference>
<accession>A0ABT9B2P4</accession>
<evidence type="ECO:0000256" key="1">
    <source>
        <dbReference type="ARBA" id="ARBA00006865"/>
    </source>
</evidence>
<dbReference type="Gene3D" id="2.60.120.200">
    <property type="match status" value="1"/>
</dbReference>